<dbReference type="PROSITE" id="PS51318">
    <property type="entry name" value="TAT"/>
    <property type="match status" value="1"/>
</dbReference>
<name>A0A1N7HKW0_9ACTN</name>
<feature type="non-terminal residue" evidence="2">
    <location>
        <position position="32"/>
    </location>
</feature>
<protein>
    <submittedName>
        <fullName evidence="2">Uncharacterized protein</fullName>
    </submittedName>
</protein>
<dbReference type="AlphaFoldDB" id="A0A1N7HKW0"/>
<proteinExistence type="predicted"/>
<keyword evidence="3" id="KW-1185">Reference proteome</keyword>
<dbReference type="Proteomes" id="UP000186096">
    <property type="component" value="Unassembled WGS sequence"/>
</dbReference>
<reference evidence="3" key="1">
    <citation type="submission" date="2017-01" db="EMBL/GenBank/DDBJ databases">
        <authorList>
            <person name="Varghese N."/>
            <person name="Submissions S."/>
        </authorList>
    </citation>
    <scope>NUCLEOTIDE SEQUENCE [LARGE SCALE GENOMIC DNA]</scope>
    <source>
        <strain evidence="3">ATCC 12950</strain>
    </source>
</reference>
<feature type="transmembrane region" description="Helical" evidence="1">
    <location>
        <begin position="12"/>
        <end position="31"/>
    </location>
</feature>
<evidence type="ECO:0000256" key="1">
    <source>
        <dbReference type="SAM" id="Phobius"/>
    </source>
</evidence>
<gene>
    <name evidence="2" type="ORF">SAMN05421833_1721</name>
</gene>
<keyword evidence="1" id="KW-0472">Membrane</keyword>
<dbReference type="InterPro" id="IPR006311">
    <property type="entry name" value="TAT_signal"/>
</dbReference>
<evidence type="ECO:0000313" key="3">
    <source>
        <dbReference type="Proteomes" id="UP000186096"/>
    </source>
</evidence>
<keyword evidence="1" id="KW-1133">Transmembrane helix</keyword>
<evidence type="ECO:0000313" key="2">
    <source>
        <dbReference type="EMBL" id="SIS25499.1"/>
    </source>
</evidence>
<dbReference type="EMBL" id="FTNI01000072">
    <property type="protein sequence ID" value="SIS25499.1"/>
    <property type="molecule type" value="Genomic_DNA"/>
</dbReference>
<sequence>MADSAAPTGRRKALRTTLATALAGVVTAALAT</sequence>
<keyword evidence="1" id="KW-0812">Transmembrane</keyword>
<organism evidence="2 3">
    <name type="scientific">Microbispora rosea</name>
    <dbReference type="NCBI Taxonomy" id="58117"/>
    <lineage>
        <taxon>Bacteria</taxon>
        <taxon>Bacillati</taxon>
        <taxon>Actinomycetota</taxon>
        <taxon>Actinomycetes</taxon>
        <taxon>Streptosporangiales</taxon>
        <taxon>Streptosporangiaceae</taxon>
        <taxon>Microbispora</taxon>
    </lineage>
</organism>
<accession>A0A1N7HKW0</accession>